<organism evidence="2 3">
    <name type="scientific">Spongiibacter thalassae</name>
    <dbReference type="NCBI Taxonomy" id="2721624"/>
    <lineage>
        <taxon>Bacteria</taxon>
        <taxon>Pseudomonadati</taxon>
        <taxon>Pseudomonadota</taxon>
        <taxon>Gammaproteobacteria</taxon>
        <taxon>Cellvibrionales</taxon>
        <taxon>Spongiibacteraceae</taxon>
        <taxon>Spongiibacter</taxon>
    </lineage>
</organism>
<dbReference type="Proteomes" id="UP000765845">
    <property type="component" value="Unassembled WGS sequence"/>
</dbReference>
<gene>
    <name evidence="2" type="ORF">HCU74_02105</name>
</gene>
<keyword evidence="1" id="KW-0812">Transmembrane</keyword>
<evidence type="ECO:0000256" key="1">
    <source>
        <dbReference type="SAM" id="Phobius"/>
    </source>
</evidence>
<dbReference type="RefSeq" id="WP_168448736.1">
    <property type="nucleotide sequence ID" value="NZ_JAAWWK010000001.1"/>
</dbReference>
<feature type="transmembrane region" description="Helical" evidence="1">
    <location>
        <begin position="30"/>
        <end position="48"/>
    </location>
</feature>
<feature type="transmembrane region" description="Helical" evidence="1">
    <location>
        <begin position="7"/>
        <end position="24"/>
    </location>
</feature>
<evidence type="ECO:0000313" key="3">
    <source>
        <dbReference type="Proteomes" id="UP000765845"/>
    </source>
</evidence>
<accession>A0ABX1GAK6</accession>
<protein>
    <submittedName>
        <fullName evidence="2">Uncharacterized protein</fullName>
    </submittedName>
</protein>
<proteinExistence type="predicted"/>
<reference evidence="2 3" key="1">
    <citation type="submission" date="2020-04" db="EMBL/GenBank/DDBJ databases">
        <authorList>
            <person name="Yoon J."/>
        </authorList>
    </citation>
    <scope>NUCLEOTIDE SEQUENCE [LARGE SCALE GENOMIC DNA]</scope>
    <source>
        <strain evidence="2 3">KMU-166</strain>
    </source>
</reference>
<evidence type="ECO:0000313" key="2">
    <source>
        <dbReference type="EMBL" id="NKI16204.1"/>
    </source>
</evidence>
<comment type="caution">
    <text evidence="2">The sequence shown here is derived from an EMBL/GenBank/DDBJ whole genome shotgun (WGS) entry which is preliminary data.</text>
</comment>
<keyword evidence="3" id="KW-1185">Reference proteome</keyword>
<keyword evidence="1" id="KW-1133">Transmembrane helix</keyword>
<sequence length="50" mass="4909">MRSNQSLGLPLIANIALLGVTGGLTQLGVGLAPVIAVVTVVLVCISATHG</sequence>
<keyword evidence="1" id="KW-0472">Membrane</keyword>
<dbReference type="EMBL" id="JAAWWK010000001">
    <property type="protein sequence ID" value="NKI16204.1"/>
    <property type="molecule type" value="Genomic_DNA"/>
</dbReference>
<name>A0ABX1GAK6_9GAMM</name>